<name>A2BN85_HYPBU</name>
<keyword evidence="3" id="KW-1185">Reference proteome</keyword>
<dbReference type="eggNOG" id="arCOG00578">
    <property type="taxonomic scope" value="Archaea"/>
</dbReference>
<dbReference type="InterPro" id="IPR009563">
    <property type="entry name" value="SSSCA1"/>
</dbReference>
<gene>
    <name evidence="2" type="ordered locus">Hbut_1632</name>
</gene>
<proteinExistence type="predicted"/>
<evidence type="ECO:0000256" key="1">
    <source>
        <dbReference type="SAM" id="MobiDB-lite"/>
    </source>
</evidence>
<accession>A2BN85</accession>
<dbReference type="STRING" id="415426.Hbut_1632"/>
<dbReference type="OrthoDB" id="26305at2157"/>
<feature type="region of interest" description="Disordered" evidence="1">
    <location>
        <begin position="120"/>
        <end position="139"/>
    </location>
</feature>
<evidence type="ECO:0000313" key="3">
    <source>
        <dbReference type="Proteomes" id="UP000002593"/>
    </source>
</evidence>
<dbReference type="EnsemblBacteria" id="ABM81446">
    <property type="protein sequence ID" value="ABM81446"/>
    <property type="gene ID" value="Hbut_1632"/>
</dbReference>
<dbReference type="EMBL" id="CP000493">
    <property type="protein sequence ID" value="ABM81446.1"/>
    <property type="molecule type" value="Genomic_DNA"/>
</dbReference>
<reference evidence="2 3" key="1">
    <citation type="journal article" date="2007" name="Archaea">
        <title>The genome of Hyperthermus butylicus: a sulfur-reducing, peptide fermenting, neutrophilic Crenarchaeote growing up to 108 degrees C.</title>
        <authorList>
            <person name="Brugger K."/>
            <person name="Chen L."/>
            <person name="Stark M."/>
            <person name="Zibat A."/>
            <person name="Redder P."/>
            <person name="Ruepp A."/>
            <person name="Awayez M."/>
            <person name="She Q."/>
            <person name="Garrett R.A."/>
            <person name="Klenk H.P."/>
        </authorList>
    </citation>
    <scope>NUCLEOTIDE SEQUENCE [LARGE SCALE GENOMIC DNA]</scope>
    <source>
        <strain evidence="3">DSM 5456 / JCM 9403 / PLM1-5</strain>
    </source>
</reference>
<sequence>MTTSVPRDPKVMKKMADLLRAGATMLAETCPICGLPLFRLRSGEIVCPIHGRVYIVRDESEAARVEVQGVLEELEKVVARSIGETLSREGLTAESLERLKDLLDVLERVERILALVRETRSSTNGESRRQTSTGRERRE</sequence>
<protein>
    <submittedName>
        <fullName evidence="2">Conserved crenarchaeal protein</fullName>
    </submittedName>
</protein>
<dbReference type="Proteomes" id="UP000002593">
    <property type="component" value="Chromosome"/>
</dbReference>
<dbReference type="Pfam" id="PF06677">
    <property type="entry name" value="Auto_anti-p27"/>
    <property type="match status" value="1"/>
</dbReference>
<dbReference type="AlphaFoldDB" id="A2BN85"/>
<evidence type="ECO:0000313" key="2">
    <source>
        <dbReference type="EMBL" id="ABM81446.1"/>
    </source>
</evidence>
<dbReference type="HOGENOM" id="CLU_142653_1_0_2"/>
<organism evidence="2 3">
    <name type="scientific">Hyperthermus butylicus (strain DSM 5456 / JCM 9403 / PLM1-5)</name>
    <dbReference type="NCBI Taxonomy" id="415426"/>
    <lineage>
        <taxon>Archaea</taxon>
        <taxon>Thermoproteota</taxon>
        <taxon>Thermoprotei</taxon>
        <taxon>Desulfurococcales</taxon>
        <taxon>Pyrodictiaceae</taxon>
        <taxon>Hyperthermus</taxon>
    </lineage>
</organism>
<feature type="compositionally biased region" description="Basic and acidic residues" evidence="1">
    <location>
        <begin position="126"/>
        <end position="139"/>
    </location>
</feature>
<dbReference type="NCBIfam" id="NF001647">
    <property type="entry name" value="PRK00420.1-4"/>
    <property type="match status" value="1"/>
</dbReference>
<dbReference type="KEGG" id="hbu:Hbut_1632"/>
<dbReference type="GeneID" id="4781569"/>
<dbReference type="RefSeq" id="WP_011822764.1">
    <property type="nucleotide sequence ID" value="NC_008818.1"/>
</dbReference>